<evidence type="ECO:0000313" key="20">
    <source>
        <dbReference type="EMBL" id="CAF3705909.1"/>
    </source>
</evidence>
<dbReference type="SUPFAM" id="SSF56112">
    <property type="entry name" value="Protein kinase-like (PK-like)"/>
    <property type="match status" value="1"/>
</dbReference>
<evidence type="ECO:0000256" key="4">
    <source>
        <dbReference type="ARBA" id="ARBA00022553"/>
    </source>
</evidence>
<dbReference type="PIRSF" id="PIRSF038172">
    <property type="entry name" value="MAPKKKK"/>
    <property type="match status" value="1"/>
</dbReference>
<feature type="region of interest" description="Disordered" evidence="13">
    <location>
        <begin position="517"/>
        <end position="541"/>
    </location>
</feature>
<dbReference type="InterPro" id="IPR000719">
    <property type="entry name" value="Prot_kinase_dom"/>
</dbReference>
<dbReference type="GO" id="GO:0005737">
    <property type="term" value="C:cytoplasm"/>
    <property type="evidence" value="ECO:0007669"/>
    <property type="project" value="TreeGrafter"/>
</dbReference>
<evidence type="ECO:0000313" key="18">
    <source>
        <dbReference type="EMBL" id="CAF1071158.1"/>
    </source>
</evidence>
<keyword evidence="4" id="KW-0597">Phosphoprotein</keyword>
<feature type="binding site" evidence="11 12">
    <location>
        <position position="63"/>
    </location>
    <ligand>
        <name>ATP</name>
        <dbReference type="ChEBI" id="CHEBI:30616"/>
    </ligand>
</feature>
<evidence type="ECO:0000256" key="3">
    <source>
        <dbReference type="ARBA" id="ARBA00022527"/>
    </source>
</evidence>
<dbReference type="FunFam" id="1.10.510.10:FF:000031">
    <property type="entry name" value="Mitogen-activated protein kinase kinase kinase kinase"/>
    <property type="match status" value="1"/>
</dbReference>
<reference evidence="18" key="1">
    <citation type="submission" date="2021-02" db="EMBL/GenBank/DDBJ databases">
        <authorList>
            <person name="Nowell W R."/>
        </authorList>
    </citation>
    <scope>NUCLEOTIDE SEQUENCE</scope>
</reference>
<dbReference type="GO" id="GO:0008349">
    <property type="term" value="F:MAP kinase kinase kinase kinase activity"/>
    <property type="evidence" value="ECO:0007669"/>
    <property type="project" value="InterPro"/>
</dbReference>
<dbReference type="Pfam" id="PF00069">
    <property type="entry name" value="Pkinase"/>
    <property type="match status" value="1"/>
</dbReference>
<evidence type="ECO:0000256" key="1">
    <source>
        <dbReference type="ARBA" id="ARBA00001946"/>
    </source>
</evidence>
<gene>
    <name evidence="19" type="ORF">FNK824_LOCUS7238</name>
    <name evidence="20" type="ORF">JBS370_LOCUS9815</name>
    <name evidence="16" type="ORF">RFH988_LOCUS13447</name>
    <name evidence="18" type="ORF">SEV965_LOCUS14361</name>
    <name evidence="17" type="ORF">ZHD862_LOCUS14447</name>
</gene>
<evidence type="ECO:0000256" key="7">
    <source>
        <dbReference type="ARBA" id="ARBA00022777"/>
    </source>
</evidence>
<dbReference type="GO" id="GO:0005524">
    <property type="term" value="F:ATP binding"/>
    <property type="evidence" value="ECO:0007669"/>
    <property type="project" value="UniProtKB-UniRule"/>
</dbReference>
<evidence type="ECO:0000313" key="17">
    <source>
        <dbReference type="EMBL" id="CAF1039034.1"/>
    </source>
</evidence>
<dbReference type="Pfam" id="PF00780">
    <property type="entry name" value="CNH"/>
    <property type="match status" value="1"/>
</dbReference>
<feature type="region of interest" description="Disordered" evidence="13">
    <location>
        <begin position="472"/>
        <end position="503"/>
    </location>
</feature>
<comment type="catalytic activity">
    <reaction evidence="9">
        <text>L-threonyl-[protein] + ATP = O-phospho-L-threonyl-[protein] + ADP + H(+)</text>
        <dbReference type="Rhea" id="RHEA:46608"/>
        <dbReference type="Rhea" id="RHEA-COMP:11060"/>
        <dbReference type="Rhea" id="RHEA-COMP:11605"/>
        <dbReference type="ChEBI" id="CHEBI:15378"/>
        <dbReference type="ChEBI" id="CHEBI:30013"/>
        <dbReference type="ChEBI" id="CHEBI:30616"/>
        <dbReference type="ChEBI" id="CHEBI:61977"/>
        <dbReference type="ChEBI" id="CHEBI:456216"/>
        <dbReference type="EC" id="2.7.11.1"/>
    </reaction>
</comment>
<dbReference type="SMART" id="SM00220">
    <property type="entry name" value="S_TKc"/>
    <property type="match status" value="1"/>
</dbReference>
<keyword evidence="6 9" id="KW-0547">Nucleotide-binding</keyword>
<dbReference type="Proteomes" id="UP000663874">
    <property type="component" value="Unassembled WGS sequence"/>
</dbReference>
<feature type="binding site" evidence="11">
    <location>
        <begin position="40"/>
        <end position="48"/>
    </location>
    <ligand>
        <name>ATP</name>
        <dbReference type="ChEBI" id="CHEBI:30616"/>
    </ligand>
</feature>
<dbReference type="InterPro" id="IPR011009">
    <property type="entry name" value="Kinase-like_dom_sf"/>
</dbReference>
<dbReference type="PROSITE" id="PS50011">
    <property type="entry name" value="PROTEIN_KINASE_DOM"/>
    <property type="match status" value="1"/>
</dbReference>
<proteinExistence type="inferred from homology"/>
<dbReference type="OrthoDB" id="8693905at2759"/>
<feature type="compositionally biased region" description="Basic and acidic residues" evidence="13">
    <location>
        <begin position="520"/>
        <end position="533"/>
    </location>
</feature>
<keyword evidence="5 9" id="KW-0808">Transferase</keyword>
<dbReference type="Proteomes" id="UP000663836">
    <property type="component" value="Unassembled WGS sequence"/>
</dbReference>
<dbReference type="InterPro" id="IPR017441">
    <property type="entry name" value="Protein_kinase_ATP_BS"/>
</dbReference>
<comment type="caution">
    <text evidence="18">The sequence shown here is derived from an EMBL/GenBank/DDBJ whole genome shotgun (WGS) entry which is preliminary data.</text>
</comment>
<dbReference type="InterPro" id="IPR050629">
    <property type="entry name" value="STE20/SPS1-PAK"/>
</dbReference>
<dbReference type="SMART" id="SM00036">
    <property type="entry name" value="CNH"/>
    <property type="match status" value="1"/>
</dbReference>
<evidence type="ECO:0000259" key="14">
    <source>
        <dbReference type="PROSITE" id="PS50011"/>
    </source>
</evidence>
<evidence type="ECO:0000256" key="8">
    <source>
        <dbReference type="ARBA" id="ARBA00022840"/>
    </source>
</evidence>
<dbReference type="EMBL" id="CAJNOU010000712">
    <property type="protein sequence ID" value="CAF1071158.1"/>
    <property type="molecule type" value="Genomic_DNA"/>
</dbReference>
<dbReference type="Proteomes" id="UP000663882">
    <property type="component" value="Unassembled WGS sequence"/>
</dbReference>
<dbReference type="InterPro" id="IPR021160">
    <property type="entry name" value="MAPKKKK"/>
</dbReference>
<dbReference type="PANTHER" id="PTHR48012:SF18">
    <property type="entry name" value="HAPPYHOUR, ISOFORM A"/>
    <property type="match status" value="1"/>
</dbReference>
<dbReference type="EMBL" id="CAJOBD010000684">
    <property type="protein sequence ID" value="CAF3705909.1"/>
    <property type="molecule type" value="Genomic_DNA"/>
</dbReference>
<comment type="catalytic activity">
    <reaction evidence="9">
        <text>L-seryl-[protein] + ATP = O-phospho-L-seryl-[protein] + ADP + H(+)</text>
        <dbReference type="Rhea" id="RHEA:17989"/>
        <dbReference type="Rhea" id="RHEA-COMP:9863"/>
        <dbReference type="Rhea" id="RHEA-COMP:11604"/>
        <dbReference type="ChEBI" id="CHEBI:15378"/>
        <dbReference type="ChEBI" id="CHEBI:29999"/>
        <dbReference type="ChEBI" id="CHEBI:30616"/>
        <dbReference type="ChEBI" id="CHEBI:83421"/>
        <dbReference type="ChEBI" id="CHEBI:456216"/>
        <dbReference type="EC" id="2.7.11.1"/>
    </reaction>
</comment>
<comment type="cofactor">
    <cofactor evidence="1 9">
        <name>Mg(2+)</name>
        <dbReference type="ChEBI" id="CHEBI:18420"/>
    </cofactor>
</comment>
<protein>
    <recommendedName>
        <fullName evidence="9">Mitogen-activated protein kinase kinase kinase kinase</fullName>
        <ecNumber evidence="9">2.7.11.1</ecNumber>
    </recommendedName>
</protein>
<comment type="function">
    <text evidence="9">Serine/threonine kinase that plays a role in the response to environmental stress. Appears to act upstream of the JUN N-terminal pathway.</text>
</comment>
<evidence type="ECO:0000313" key="19">
    <source>
        <dbReference type="EMBL" id="CAF3671670.1"/>
    </source>
</evidence>
<dbReference type="EC" id="2.7.11.1" evidence="9"/>
<evidence type="ECO:0000256" key="6">
    <source>
        <dbReference type="ARBA" id="ARBA00022741"/>
    </source>
</evidence>
<dbReference type="EMBL" id="CAJOBE010000662">
    <property type="protein sequence ID" value="CAF3671670.1"/>
    <property type="molecule type" value="Genomic_DNA"/>
</dbReference>
<evidence type="ECO:0000256" key="11">
    <source>
        <dbReference type="PIRSR" id="PIRSR038172-2"/>
    </source>
</evidence>
<evidence type="ECO:0000256" key="9">
    <source>
        <dbReference type="PIRNR" id="PIRNR038172"/>
    </source>
</evidence>
<accession>A0A814LZ71</accession>
<name>A0A814LZ71_9BILA</name>
<evidence type="ECO:0000313" key="21">
    <source>
        <dbReference type="Proteomes" id="UP000663889"/>
    </source>
</evidence>
<evidence type="ECO:0000256" key="2">
    <source>
        <dbReference type="ARBA" id="ARBA00008874"/>
    </source>
</evidence>
<evidence type="ECO:0000259" key="15">
    <source>
        <dbReference type="PROSITE" id="PS50219"/>
    </source>
</evidence>
<feature type="domain" description="CNH" evidence="15">
    <location>
        <begin position="563"/>
        <end position="876"/>
    </location>
</feature>
<feature type="active site" description="Proton acceptor" evidence="10">
    <location>
        <position position="154"/>
    </location>
</feature>
<dbReference type="PROSITE" id="PS50219">
    <property type="entry name" value="CNH"/>
    <property type="match status" value="1"/>
</dbReference>
<evidence type="ECO:0000256" key="10">
    <source>
        <dbReference type="PIRSR" id="PIRSR038172-1"/>
    </source>
</evidence>
<feature type="compositionally biased region" description="Polar residues" evidence="13">
    <location>
        <begin position="339"/>
        <end position="351"/>
    </location>
</feature>
<dbReference type="PROSITE" id="PS00107">
    <property type="entry name" value="PROTEIN_KINASE_ATP"/>
    <property type="match status" value="1"/>
</dbReference>
<dbReference type="Proteomes" id="UP000663864">
    <property type="component" value="Unassembled WGS sequence"/>
</dbReference>
<dbReference type="EMBL" id="CAJNOT010000627">
    <property type="protein sequence ID" value="CAF1039034.1"/>
    <property type="molecule type" value="Genomic_DNA"/>
</dbReference>
<dbReference type="Gene3D" id="1.10.510.10">
    <property type="entry name" value="Transferase(Phosphotransferase) domain 1"/>
    <property type="match status" value="1"/>
</dbReference>
<dbReference type="Proteomes" id="UP000663889">
    <property type="component" value="Unassembled WGS sequence"/>
</dbReference>
<sequence length="924" mass="104123">MSAVVSDLNSAAGISSNRYLSFDFVSTSSPHDEYELIQRIGSGTYGDVYKARHIPTASMRALKVIKLEAGDDFNIIQQEILMMLQCSHPNIIAYFGSYLKRDKLWIAMELCAGGSMQDIYHVYGPLGELQIAYILKETLKGLDYLHRNGKMHRDVKGANILLTEDGNVKLADFGVAASITATICKRKSFIGTPYWMAPEVAAVERKGGYNHLCDIWAVGITAIEFAELQPPMFDLHPMRALFLMSKSGFKSPTLKDKMKWTITFQNFVKFALTKNPKKRPSAEKLLDHPFLQGNLTTAIARDLLDRVHNGATSNQISEDRDDDDDDRNNSQAPRKITSNKEQPIVSSSNVRPIITNINQPPLIRSSILNDPIQSETNGINSTNDTRSAINIDETGLLDSFLDELSRRGHVPPSTKHKDNGNTEHIQRLKSLGLADEDIQRLMSKLPLSAFDDLALNEIKHIVDVMRDADVEENEDELNDNNTIKRSPLPISLPAKSNKTKKKDQQMIYENIDTNNNTLKSKNDDNTLKSKQDKTTMSTLSNGIPSVPRVHMGAGFMKIFNECPLEIHASYCWINNETRDQLVLIAAEEGVYSLNLNELHDATLELLYPRRTTWLFVKDNILWSISGKANTLYRHDLHLLFHNKSTARLSLQLNKIPQKFEKLMPKKLVTSVKINNTRGCIRCCVGRNQFNGFIYLAGMLTNEIFLMQYYDPLRKFMHLKTVSISIPAEPPIFEMIFSPENQYAIVCIGVSKSKSVANSYKFASINFETEKMENYHDVSLLSDVSYVLQHEKDADTVLICHGNNIAIVNSQGKPRTSRRTLSELHFDCEVRSLVCLQDSVLAFHEHGMQGRSLKDNEVIQEVYDHTRSFRVIGSDRLIVLQSRPSLSSKSSDIDNNLTQSITALTTASFSTSPCDLHILMGHENT</sequence>
<feature type="region of interest" description="Disordered" evidence="13">
    <location>
        <begin position="311"/>
        <end position="351"/>
    </location>
</feature>
<evidence type="ECO:0000313" key="16">
    <source>
        <dbReference type="EMBL" id="CAF0987061.1"/>
    </source>
</evidence>
<evidence type="ECO:0000256" key="12">
    <source>
        <dbReference type="PROSITE-ProRule" id="PRU10141"/>
    </source>
</evidence>
<keyword evidence="8 9" id="KW-0067">ATP-binding</keyword>
<dbReference type="EMBL" id="CAJNOO010000592">
    <property type="protein sequence ID" value="CAF0987061.1"/>
    <property type="molecule type" value="Genomic_DNA"/>
</dbReference>
<evidence type="ECO:0000256" key="5">
    <source>
        <dbReference type="ARBA" id="ARBA00022679"/>
    </source>
</evidence>
<dbReference type="PANTHER" id="PTHR48012">
    <property type="entry name" value="STERILE20-LIKE KINASE, ISOFORM B-RELATED"/>
    <property type="match status" value="1"/>
</dbReference>
<dbReference type="InterPro" id="IPR001180">
    <property type="entry name" value="CNH_dom"/>
</dbReference>
<comment type="similarity">
    <text evidence="2 9">Belongs to the protein kinase superfamily. STE Ser/Thr protein kinase family. STE20 subfamily.</text>
</comment>
<keyword evidence="3 9" id="KW-0723">Serine/threonine-protein kinase</keyword>
<dbReference type="AlphaFoldDB" id="A0A814LZ71"/>
<keyword evidence="7 9" id="KW-0418">Kinase</keyword>
<feature type="domain" description="Protein kinase" evidence="14">
    <location>
        <begin position="34"/>
        <end position="291"/>
    </location>
</feature>
<dbReference type="CDD" id="cd06613">
    <property type="entry name" value="STKc_MAP4K3_like"/>
    <property type="match status" value="1"/>
</dbReference>
<evidence type="ECO:0000256" key="13">
    <source>
        <dbReference type="SAM" id="MobiDB-lite"/>
    </source>
</evidence>
<organism evidence="18 21">
    <name type="scientific">Rotaria sordida</name>
    <dbReference type="NCBI Taxonomy" id="392033"/>
    <lineage>
        <taxon>Eukaryota</taxon>
        <taxon>Metazoa</taxon>
        <taxon>Spiralia</taxon>
        <taxon>Gnathifera</taxon>
        <taxon>Rotifera</taxon>
        <taxon>Eurotatoria</taxon>
        <taxon>Bdelloidea</taxon>
        <taxon>Philodinida</taxon>
        <taxon>Philodinidae</taxon>
        <taxon>Rotaria</taxon>
    </lineage>
</organism>